<dbReference type="EMBL" id="LHQR01000045">
    <property type="protein sequence ID" value="KXG50758.1"/>
    <property type="molecule type" value="Genomic_DNA"/>
</dbReference>
<dbReference type="AlphaFoldDB" id="A0A135LP64"/>
<accession>A0A135LP64</accession>
<gene>
    <name evidence="1" type="ORF">PGRI_045250</name>
</gene>
<dbReference type="RefSeq" id="XP_040649294.1">
    <property type="nucleotide sequence ID" value="XM_040792238.1"/>
</dbReference>
<sequence length="134" mass="14639">MNAAFFLGGWSDIEEGAMVLTTADDTADLALLKARRSLLLPDGKTCNTTLGVCPDPVPIYWFDLASAVVSNPDGNIAKQVALADTALAWGDFISQNIPWFLPTRQAKAFHPRSIGMAFYRDIILAARQNVEYGY</sequence>
<proteinExistence type="predicted"/>
<evidence type="ECO:0000313" key="1">
    <source>
        <dbReference type="EMBL" id="KXG50758.1"/>
    </source>
</evidence>
<protein>
    <submittedName>
        <fullName evidence="1">Uncharacterized protein</fullName>
    </submittedName>
</protein>
<dbReference type="Proteomes" id="UP000070168">
    <property type="component" value="Unassembled WGS sequence"/>
</dbReference>
<reference evidence="1 2" key="1">
    <citation type="journal article" date="2016" name="BMC Genomics">
        <title>Genome sequencing and secondary metabolism of the postharvest pathogen Penicillium griseofulvum.</title>
        <authorList>
            <person name="Banani H."/>
            <person name="Marcet-Houben M."/>
            <person name="Ballester A.R."/>
            <person name="Abbruscato P."/>
            <person name="Gonzalez-Candelas L."/>
            <person name="Gabaldon T."/>
            <person name="Spadaro D."/>
        </authorList>
    </citation>
    <scope>NUCLEOTIDE SEQUENCE [LARGE SCALE GENOMIC DNA]</scope>
    <source>
        <strain evidence="1 2">PG3</strain>
    </source>
</reference>
<comment type="caution">
    <text evidence="1">The sequence shown here is derived from an EMBL/GenBank/DDBJ whole genome shotgun (WGS) entry which is preliminary data.</text>
</comment>
<organism evidence="1 2">
    <name type="scientific">Penicillium patulum</name>
    <name type="common">Penicillium griseofulvum</name>
    <dbReference type="NCBI Taxonomy" id="5078"/>
    <lineage>
        <taxon>Eukaryota</taxon>
        <taxon>Fungi</taxon>
        <taxon>Dikarya</taxon>
        <taxon>Ascomycota</taxon>
        <taxon>Pezizomycotina</taxon>
        <taxon>Eurotiomycetes</taxon>
        <taxon>Eurotiomycetidae</taxon>
        <taxon>Eurotiales</taxon>
        <taxon>Aspergillaceae</taxon>
        <taxon>Penicillium</taxon>
    </lineage>
</organism>
<dbReference type="OrthoDB" id="4503250at2759"/>
<evidence type="ECO:0000313" key="2">
    <source>
        <dbReference type="Proteomes" id="UP000070168"/>
    </source>
</evidence>
<dbReference type="GeneID" id="63707538"/>
<keyword evidence="2" id="KW-1185">Reference proteome</keyword>
<dbReference type="STRING" id="5078.A0A135LP64"/>
<name>A0A135LP64_PENPA</name>